<dbReference type="EMBL" id="AKXB02000162">
    <property type="protein sequence ID" value="EMO87114.1"/>
    <property type="molecule type" value="Genomic_DNA"/>
</dbReference>
<sequence>MGKSGAKKWIYQNGIRNLSILCIELWLSLYKEFLSDSIFA</sequence>
<dbReference type="Proteomes" id="UP000012138">
    <property type="component" value="Unassembled WGS sequence"/>
</dbReference>
<evidence type="ECO:0000313" key="1">
    <source>
        <dbReference type="EMBL" id="EMO87114.1"/>
    </source>
</evidence>
<dbReference type="AlphaFoldDB" id="M6YBV6"/>
<accession>M6YBV6</accession>
<comment type="caution">
    <text evidence="1">The sequence shown here is derived from an EMBL/GenBank/DDBJ whole genome shotgun (WGS) entry which is preliminary data.</text>
</comment>
<reference evidence="1 2" key="1">
    <citation type="submission" date="2013-01" db="EMBL/GenBank/DDBJ databases">
        <authorList>
            <person name="Harkins D.M."/>
            <person name="Durkin A.S."/>
            <person name="Brinkac L.M."/>
            <person name="Haft D.H."/>
            <person name="Selengut J.D."/>
            <person name="Sanka R."/>
            <person name="DePew J."/>
            <person name="Purushe J."/>
            <person name="Whelen A.C."/>
            <person name="Vinetz J.M."/>
            <person name="Sutton G.G."/>
            <person name="Nierman W.C."/>
            <person name="Fouts D.E."/>
        </authorList>
    </citation>
    <scope>NUCLEOTIDE SEQUENCE [LARGE SCALE GENOMIC DNA]</scope>
    <source>
        <strain evidence="1 2">2001034031</strain>
    </source>
</reference>
<name>M6YBV6_9LEPT</name>
<proteinExistence type="predicted"/>
<evidence type="ECO:0000313" key="2">
    <source>
        <dbReference type="Proteomes" id="UP000012138"/>
    </source>
</evidence>
<protein>
    <submittedName>
        <fullName evidence="1">Uncharacterized protein</fullName>
    </submittedName>
</protein>
<gene>
    <name evidence="1" type="ORF">LEP1GSC024_0624</name>
</gene>
<organism evidence="1 2">
    <name type="scientific">Leptospira noguchii str. 2001034031</name>
    <dbReference type="NCBI Taxonomy" id="1193053"/>
    <lineage>
        <taxon>Bacteria</taxon>
        <taxon>Pseudomonadati</taxon>
        <taxon>Spirochaetota</taxon>
        <taxon>Spirochaetia</taxon>
        <taxon>Leptospirales</taxon>
        <taxon>Leptospiraceae</taxon>
        <taxon>Leptospira</taxon>
    </lineage>
</organism>